<dbReference type="InterPro" id="IPR036291">
    <property type="entry name" value="NAD(P)-bd_dom_sf"/>
</dbReference>
<dbReference type="Pfam" id="PF02719">
    <property type="entry name" value="Polysacc_synt_2"/>
    <property type="match status" value="1"/>
</dbReference>
<accession>A0A6I2GBL3</accession>
<comment type="similarity">
    <text evidence="1">Belongs to the polysaccharide synthase family.</text>
</comment>
<keyword evidence="2" id="KW-0812">Transmembrane</keyword>
<evidence type="ECO:0000313" key="5">
    <source>
        <dbReference type="EMBL" id="MRI84616.1"/>
    </source>
</evidence>
<dbReference type="PANTHER" id="PTHR43318:SF1">
    <property type="entry name" value="POLYSACCHARIDE BIOSYNTHESIS PROTEIN EPSC-RELATED"/>
    <property type="match status" value="1"/>
</dbReference>
<dbReference type="Gene3D" id="3.40.50.720">
    <property type="entry name" value="NAD(P)-binding Rossmann-like Domain"/>
    <property type="match status" value="2"/>
</dbReference>
<feature type="transmembrane region" description="Helical" evidence="2">
    <location>
        <begin position="25"/>
        <end position="48"/>
    </location>
</feature>
<dbReference type="Proteomes" id="UP000430975">
    <property type="component" value="Unassembled WGS sequence"/>
</dbReference>
<evidence type="ECO:0000259" key="4">
    <source>
        <dbReference type="Pfam" id="PF02719"/>
    </source>
</evidence>
<dbReference type="AlphaFoldDB" id="A0A6I2GBL3"/>
<proteinExistence type="inferred from homology"/>
<keyword evidence="6" id="KW-1185">Reference proteome</keyword>
<sequence>MNTHQELPKYIVTIVRKLDKTQKRIIWLIADLLMFVISGVLSYLFFLSLIKVPIFNYTFHTMLAFLIYLFLSHVFQVSNKINRYASIIDIMLLFIIALLSGALSGLISTLYFSAFSFRYTVLTMIVSSLGIVGLRFLWQIIYLSRYKGERKEDKIRKVILIGAGDGGSLFMNSYRRNKGNLQVVAILDSDLDKKGQNIDGIEVVGDIHLIPELLKLHGELEAIVAIPSLSPQQYEDILEVCNQNDVEVFKMPKVEDVIQGIYQPKHPMRKINISDLLGRKEITLNESKMRKELEGETVLITGAGGSIGSEIVRQVTHFNPKRVILLGHGENSIYLIYHEMLKLRTFTEFVPVIADVQDYERILEVFEREKPDIVYHAAAHKHVPLMESNPVEAFKNNILGTYNVAKAVDVAGLTKMVLVSTDKAVNPPNVMGATKRVAELIITGMNRKSKSNYCAVRFGNVLGSRGSVIPVFEKQIAEGGPITVTDFRMTRYFMTIPEASRLVIYAGSYANGGEVFILDMGEPVKIVDLAKKMILLSGHKEDEIEIIETGIRPGEKLYEELLTSSELVGNQLSEKIFIGKVTHISLEDIDVLIQTLKENIDDSRKIKEKIIKFANESANE</sequence>
<dbReference type="EMBL" id="WJQS01000001">
    <property type="protein sequence ID" value="MRI84616.1"/>
    <property type="molecule type" value="Genomic_DNA"/>
</dbReference>
<keyword evidence="2" id="KW-0472">Membrane</keyword>
<reference evidence="5 6" key="1">
    <citation type="submission" date="2019-11" db="EMBL/GenBank/DDBJ databases">
        <title>Characterisation of Fundicoccus ignavus gen. nov. sp. nov., a novel genus of the family Aerococcaceae isolated from bulk tank milk.</title>
        <authorList>
            <person name="Siebert A."/>
            <person name="Huptas C."/>
            <person name="Wenning M."/>
            <person name="Scherer S."/>
            <person name="Doll E.V."/>
        </authorList>
    </citation>
    <scope>NUCLEOTIDE SEQUENCE [LARGE SCALE GENOMIC DNA]</scope>
    <source>
        <strain evidence="5 6">WS4759</strain>
    </source>
</reference>
<name>A0A6I2GBL3_9LACT</name>
<dbReference type="InterPro" id="IPR003781">
    <property type="entry name" value="CoA-bd"/>
</dbReference>
<dbReference type="RefSeq" id="WP_153863070.1">
    <property type="nucleotide sequence ID" value="NZ_WJQS01000001.1"/>
</dbReference>
<dbReference type="InterPro" id="IPR029063">
    <property type="entry name" value="SAM-dependent_MTases_sf"/>
</dbReference>
<protein>
    <submittedName>
        <fullName evidence="5">NAD-dependent epimerase/dehydratase family protein</fullName>
    </submittedName>
</protein>
<feature type="domain" description="CoA-binding" evidence="3">
    <location>
        <begin position="153"/>
        <end position="227"/>
    </location>
</feature>
<dbReference type="InterPro" id="IPR051203">
    <property type="entry name" value="Polysaccharide_Synthase-Rel"/>
</dbReference>
<dbReference type="PANTHER" id="PTHR43318">
    <property type="entry name" value="UDP-N-ACETYLGLUCOSAMINE 4,6-DEHYDRATASE"/>
    <property type="match status" value="1"/>
</dbReference>
<feature type="transmembrane region" description="Helical" evidence="2">
    <location>
        <begin position="117"/>
        <end position="138"/>
    </location>
</feature>
<dbReference type="CDD" id="cd05237">
    <property type="entry name" value="UDP_invert_4-6DH_SDR_e"/>
    <property type="match status" value="1"/>
</dbReference>
<dbReference type="Pfam" id="PF02629">
    <property type="entry name" value="CoA_binding"/>
    <property type="match status" value="1"/>
</dbReference>
<keyword evidence="2" id="KW-1133">Transmembrane helix</keyword>
<feature type="transmembrane region" description="Helical" evidence="2">
    <location>
        <begin position="54"/>
        <end position="75"/>
    </location>
</feature>
<feature type="domain" description="Polysaccharide biosynthesis protein CapD-like" evidence="4">
    <location>
        <begin position="298"/>
        <end position="578"/>
    </location>
</feature>
<dbReference type="SUPFAM" id="SSF53335">
    <property type="entry name" value="S-adenosyl-L-methionine-dependent methyltransferases"/>
    <property type="match status" value="1"/>
</dbReference>
<feature type="transmembrane region" description="Helical" evidence="2">
    <location>
        <begin position="87"/>
        <end position="111"/>
    </location>
</feature>
<organism evidence="5 6">
    <name type="scientific">Fundicoccus ignavus</name>
    <dbReference type="NCBI Taxonomy" id="2664442"/>
    <lineage>
        <taxon>Bacteria</taxon>
        <taxon>Bacillati</taxon>
        <taxon>Bacillota</taxon>
        <taxon>Bacilli</taxon>
        <taxon>Lactobacillales</taxon>
        <taxon>Aerococcaceae</taxon>
        <taxon>Fundicoccus</taxon>
    </lineage>
</organism>
<evidence type="ECO:0000256" key="2">
    <source>
        <dbReference type="SAM" id="Phobius"/>
    </source>
</evidence>
<dbReference type="SUPFAM" id="SSF51735">
    <property type="entry name" value="NAD(P)-binding Rossmann-fold domains"/>
    <property type="match status" value="1"/>
</dbReference>
<evidence type="ECO:0000313" key="6">
    <source>
        <dbReference type="Proteomes" id="UP000430975"/>
    </source>
</evidence>
<dbReference type="InterPro" id="IPR003869">
    <property type="entry name" value="Polysac_CapD-like"/>
</dbReference>
<evidence type="ECO:0000259" key="3">
    <source>
        <dbReference type="Pfam" id="PF02629"/>
    </source>
</evidence>
<gene>
    <name evidence="5" type="ORF">GIY09_01730</name>
</gene>
<evidence type="ECO:0000256" key="1">
    <source>
        <dbReference type="ARBA" id="ARBA00007430"/>
    </source>
</evidence>
<comment type="caution">
    <text evidence="5">The sequence shown here is derived from an EMBL/GenBank/DDBJ whole genome shotgun (WGS) entry which is preliminary data.</text>
</comment>